<dbReference type="Proteomes" id="UP001055634">
    <property type="component" value="Segment"/>
</dbReference>
<evidence type="ECO:0000313" key="2">
    <source>
        <dbReference type="Proteomes" id="UP001055634"/>
    </source>
</evidence>
<protein>
    <submittedName>
        <fullName evidence="1">Uncharacterized protein</fullName>
    </submittedName>
</protein>
<gene>
    <name evidence="1" type="ORF">GURKE_00400</name>
</gene>
<proteinExistence type="predicted"/>
<dbReference type="EMBL" id="ON529850">
    <property type="protein sequence ID" value="UTC28072.1"/>
    <property type="molecule type" value="Genomic_DNA"/>
</dbReference>
<organism evidence="1 2">
    <name type="scientific">Brevundimonas phage vB_BpoS-Gurke</name>
    <dbReference type="NCBI Taxonomy" id="2948599"/>
    <lineage>
        <taxon>Viruses</taxon>
        <taxon>Duplodnaviria</taxon>
        <taxon>Heunggongvirae</taxon>
        <taxon>Uroviricota</taxon>
        <taxon>Caudoviricetes</taxon>
        <taxon>Jeanschmidtviridae</taxon>
        <taxon>Kikimoravirus</taxon>
        <taxon>Kikimoravirus gurke</taxon>
    </lineage>
</organism>
<accession>A0A9E7ST80</accession>
<name>A0A9E7ST80_9CAUD</name>
<evidence type="ECO:0000313" key="1">
    <source>
        <dbReference type="EMBL" id="UTC28072.1"/>
    </source>
</evidence>
<sequence>MTAAWKNAPAGSLFIQYGDDEDGRLVFSTIDLAVAHFHGALLNDALENEPVWLIDSDGKTRVAVFAWGCTTPAGIEPLLRDAAARDGHDDSLAIKALRLFEVYDALPADRGGANGAKGQARRAWLDAKDAALRAVPVSPEPLPDDWDLEVEVFGTYNAATISREHAEVLRKLWSAYCALEMRLNAGDSFKTSQAPWSDTKQAVWRLIWNRYGESSEQAVKATDLIFEIIEGAQEPKESDRK</sequence>
<reference evidence="1" key="1">
    <citation type="submission" date="2022-04" db="EMBL/GenBank/DDBJ databases">
        <authorList>
            <person name="Friedrich I."/>
            <person name="Schneider D."/>
            <person name="Poehlein A."/>
            <person name="Hertel R."/>
            <person name="Daniel R."/>
        </authorList>
    </citation>
    <scope>NUCLEOTIDE SEQUENCE</scope>
</reference>
<keyword evidence="2" id="KW-1185">Reference proteome</keyword>